<evidence type="ECO:0000313" key="4">
    <source>
        <dbReference type="EMBL" id="ACY76245.1"/>
    </source>
</evidence>
<dbReference type="Proteomes" id="UP000258925">
    <property type="component" value="Segment"/>
</dbReference>
<evidence type="ECO:0000259" key="3">
    <source>
        <dbReference type="Pfam" id="PF20048"/>
    </source>
</evidence>
<sequence>MEEVKSEKPKGLIGKLKDAAENKEHQIEVLGTFVRLGVVVWSGFIITMNYVDIPMVKKSGNSDITFVASVFTGALATFGLTTGKNGNGKKPECPMAKKPTTKA</sequence>
<keyword evidence="2" id="KW-1133">Transmembrane helix</keyword>
<evidence type="ECO:0000256" key="2">
    <source>
        <dbReference type="SAM" id="Phobius"/>
    </source>
</evidence>
<evidence type="ECO:0000256" key="1">
    <source>
        <dbReference type="SAM" id="MobiDB-lite"/>
    </source>
</evidence>
<evidence type="ECO:0000313" key="5">
    <source>
        <dbReference type="Proteomes" id="UP000258925"/>
    </source>
</evidence>
<reference evidence="4 5" key="1">
    <citation type="submission" date="2009-10" db="EMBL/GenBank/DDBJ databases">
        <title>The Genome Sequence of Prochlorococcus phage P-SSP7.</title>
        <authorList>
            <consortium name="The Broad Institute Genome Sequencing Platform"/>
            <person name="Henn M.R."/>
            <person name="Sullivan M.S."/>
            <person name="Osburne M.S."/>
            <person name="Levin J."/>
            <person name="Malboeuf C."/>
            <person name="Casali M."/>
            <person name="Russ C."/>
            <person name="Lennon N."/>
            <person name="Chapman S.B."/>
            <person name="Erlich R."/>
            <person name="Young S.K."/>
            <person name="Koehrsen M."/>
            <person name="Yandava C."/>
            <person name="Zeng Q."/>
            <person name="Alvarado L."/>
            <person name="Anderson S."/>
            <person name="Berlin A."/>
            <person name="Borenstein D."/>
            <person name="Chen Z."/>
            <person name="Engels R."/>
            <person name="Freedman E."/>
            <person name="Gellesch M."/>
            <person name="Goldberg J."/>
            <person name="Green L."/>
            <person name="Griggs A."/>
            <person name="Gujja S."/>
            <person name="Heilman E.R."/>
            <person name="Heiman D."/>
            <person name="Hepburn T."/>
            <person name="Howarth C."/>
            <person name="Jen D."/>
            <person name="Larson L."/>
            <person name="Lewis B."/>
            <person name="Mehta T."/>
            <person name="Park D."/>
            <person name="Pearson M."/>
            <person name="Richards J."/>
            <person name="Rizzolo K."/>
            <person name="Roberts A."/>
            <person name="Ryan E."/>
            <person name="Saif S."/>
            <person name="Shea T."/>
            <person name="Shenoy N."/>
            <person name="Sisk P."/>
            <person name="Stolte C."/>
            <person name="Sykes S."/>
            <person name="Walk T."/>
            <person name="White J."/>
            <person name="Yu Q."/>
            <person name="Coleman M.L."/>
            <person name="Huang K.H."/>
            <person name="Weigele P.R."/>
            <person name="DeFrancesco A.S."/>
            <person name="Kern S.E."/>
            <person name="Thompson L.R."/>
            <person name="Fu R."/>
            <person name="Hombeck B."/>
            <person name="Chisholm S.W."/>
            <person name="Haas B."/>
            <person name="Nusbaum C."/>
            <person name="Birren B."/>
        </authorList>
    </citation>
    <scope>NUCLEOTIDE SEQUENCE [LARGE SCALE GENOMIC DNA]</scope>
    <source>
        <strain evidence="4 5">P-SSP7</strain>
    </source>
</reference>
<dbReference type="EMBL" id="GU071093">
    <property type="protein sequence ID" value="ACY76245.1"/>
    <property type="molecule type" value="Genomic_DNA"/>
</dbReference>
<gene>
    <name evidence="4" type="ORF">PCPG_00042</name>
</gene>
<accession>D1LWI6</accession>
<feature type="region of interest" description="Disordered" evidence="1">
    <location>
        <begin position="84"/>
        <end position="103"/>
    </location>
</feature>
<keyword evidence="2" id="KW-0812">Transmembrane</keyword>
<proteinExistence type="predicted"/>
<organism evidence="4 5">
    <name type="scientific">Prochlorococcus phage P-SSP7</name>
    <dbReference type="NCBI Taxonomy" id="268748"/>
    <lineage>
        <taxon>Viruses</taxon>
        <taxon>Duplodnaviria</taxon>
        <taxon>Heunggongvirae</taxon>
        <taxon>Uroviricota</taxon>
        <taxon>Caudoviricetes</taxon>
        <taxon>Autographivirales</taxon>
        <taxon>Sechaudvirinae</taxon>
        <taxon>Tiamatvirus</taxon>
    </lineage>
</organism>
<name>D1LWI6_BPPRP</name>
<dbReference type="InterPro" id="IPR045610">
    <property type="entry name" value="DUF6450"/>
</dbReference>
<dbReference type="Pfam" id="PF20048">
    <property type="entry name" value="DUF6450"/>
    <property type="match status" value="1"/>
</dbReference>
<organismHost>
    <name type="scientific">Prochlorococcus</name>
    <dbReference type="NCBI Taxonomy" id="1218"/>
</organismHost>
<feature type="domain" description="DUF6450" evidence="3">
    <location>
        <begin position="21"/>
        <end position="85"/>
    </location>
</feature>
<feature type="transmembrane region" description="Helical" evidence="2">
    <location>
        <begin position="33"/>
        <end position="51"/>
    </location>
</feature>
<keyword evidence="2" id="KW-0472">Membrane</keyword>
<feature type="transmembrane region" description="Helical" evidence="2">
    <location>
        <begin position="63"/>
        <end position="81"/>
    </location>
</feature>
<protein>
    <recommendedName>
        <fullName evidence="3">DUF6450 domain-containing protein</fullName>
    </recommendedName>
</protein>